<dbReference type="OrthoDB" id="5181477at2"/>
<evidence type="ECO:0000256" key="1">
    <source>
        <dbReference type="ARBA" id="ARBA00023015"/>
    </source>
</evidence>
<protein>
    <submittedName>
        <fullName evidence="5">Regulatory TetR family protein</fullName>
    </submittedName>
</protein>
<feature type="domain" description="HTH tetR-type" evidence="4">
    <location>
        <begin position="17"/>
        <end position="61"/>
    </location>
</feature>
<dbReference type="EMBL" id="PGEZ01000001">
    <property type="protein sequence ID" value="PJJ56415.1"/>
    <property type="molecule type" value="Genomic_DNA"/>
</dbReference>
<dbReference type="Gene3D" id="1.10.10.60">
    <property type="entry name" value="Homeodomain-like"/>
    <property type="match status" value="1"/>
</dbReference>
<keyword evidence="2" id="KW-0238">DNA-binding</keyword>
<name>A0A0B2BGA5_9ACTN</name>
<dbReference type="InterPro" id="IPR001647">
    <property type="entry name" value="HTH_TetR"/>
</dbReference>
<dbReference type="InterPro" id="IPR050109">
    <property type="entry name" value="HTH-type_TetR-like_transc_reg"/>
</dbReference>
<reference evidence="5 6" key="1">
    <citation type="submission" date="2017-11" db="EMBL/GenBank/DDBJ databases">
        <title>Genomic Encyclopedia of Archaeal and Bacterial Type Strains, Phase II (KMG-II): From Individual Species to Whole Genera.</title>
        <authorList>
            <person name="Goeker M."/>
        </authorList>
    </citation>
    <scope>NUCLEOTIDE SEQUENCE [LARGE SCALE GENOMIC DNA]</scope>
    <source>
        <strain evidence="5 6">DSM 27763</strain>
    </source>
</reference>
<dbReference type="AlphaFoldDB" id="A0A0B2BGA5"/>
<proteinExistence type="predicted"/>
<keyword evidence="1" id="KW-0805">Transcription regulation</keyword>
<evidence type="ECO:0000256" key="3">
    <source>
        <dbReference type="ARBA" id="ARBA00023163"/>
    </source>
</evidence>
<comment type="caution">
    <text evidence="5">The sequence shown here is derived from an EMBL/GenBank/DDBJ whole genome shotgun (WGS) entry which is preliminary data.</text>
</comment>
<organism evidence="5 6">
    <name type="scientific">Mumia flava</name>
    <dbReference type="NCBI Taxonomy" id="1348852"/>
    <lineage>
        <taxon>Bacteria</taxon>
        <taxon>Bacillati</taxon>
        <taxon>Actinomycetota</taxon>
        <taxon>Actinomycetes</taxon>
        <taxon>Propionibacteriales</taxon>
        <taxon>Nocardioidaceae</taxon>
        <taxon>Mumia</taxon>
    </lineage>
</organism>
<keyword evidence="3" id="KW-0804">Transcription</keyword>
<dbReference type="Proteomes" id="UP000230842">
    <property type="component" value="Unassembled WGS sequence"/>
</dbReference>
<gene>
    <name evidence="5" type="ORF">CLV56_0623</name>
</gene>
<evidence type="ECO:0000256" key="2">
    <source>
        <dbReference type="ARBA" id="ARBA00023125"/>
    </source>
</evidence>
<dbReference type="RefSeq" id="WP_039348572.1">
    <property type="nucleotide sequence ID" value="NZ_PGEZ01000001.1"/>
</dbReference>
<dbReference type="Gene3D" id="1.10.357.10">
    <property type="entry name" value="Tetracycline Repressor, domain 2"/>
    <property type="match status" value="1"/>
</dbReference>
<keyword evidence="6" id="KW-1185">Reference proteome</keyword>
<evidence type="ECO:0000259" key="4">
    <source>
        <dbReference type="Pfam" id="PF00440"/>
    </source>
</evidence>
<dbReference type="SUPFAM" id="SSF46689">
    <property type="entry name" value="Homeodomain-like"/>
    <property type="match status" value="1"/>
</dbReference>
<dbReference type="GO" id="GO:0003700">
    <property type="term" value="F:DNA-binding transcription factor activity"/>
    <property type="evidence" value="ECO:0007669"/>
    <property type="project" value="TreeGrafter"/>
</dbReference>
<dbReference type="GO" id="GO:0000976">
    <property type="term" value="F:transcription cis-regulatory region binding"/>
    <property type="evidence" value="ECO:0007669"/>
    <property type="project" value="TreeGrafter"/>
</dbReference>
<dbReference type="PANTHER" id="PTHR30055:SF234">
    <property type="entry name" value="HTH-TYPE TRANSCRIPTIONAL REGULATOR BETI"/>
    <property type="match status" value="1"/>
</dbReference>
<evidence type="ECO:0000313" key="6">
    <source>
        <dbReference type="Proteomes" id="UP000230842"/>
    </source>
</evidence>
<evidence type="ECO:0000313" key="5">
    <source>
        <dbReference type="EMBL" id="PJJ56415.1"/>
    </source>
</evidence>
<dbReference type="InterPro" id="IPR009057">
    <property type="entry name" value="Homeodomain-like_sf"/>
</dbReference>
<sequence length="198" mass="21657">MPRPLHTPRRSPRQVALLEGLVDLFLTQGFLRFGIGDLAERLRCSRSTLYEIAPSKEQLVITVVRAFFRRSTERVEARVEAERDPVRRIGAYLDAIATELSPATPAFYADLDAFAPAREVYAQNTAAAARRVKLLVESAADPARAVDASFVGAVAAEVMESIQRGQMEAMTSLDDAQAYRRLADLIVAGVTGAPLRAV</sequence>
<dbReference type="Pfam" id="PF00440">
    <property type="entry name" value="TetR_N"/>
    <property type="match status" value="1"/>
</dbReference>
<accession>A0A0B2BGA5</accession>
<dbReference type="PANTHER" id="PTHR30055">
    <property type="entry name" value="HTH-TYPE TRANSCRIPTIONAL REGULATOR RUTR"/>
    <property type="match status" value="1"/>
</dbReference>